<dbReference type="Pfam" id="PF07664">
    <property type="entry name" value="FeoB_C"/>
    <property type="match status" value="1"/>
</dbReference>
<dbReference type="PROSITE" id="PS51711">
    <property type="entry name" value="G_FEOB"/>
    <property type="match status" value="1"/>
</dbReference>
<dbReference type="RefSeq" id="WP_012956139.1">
    <property type="nucleotide sequence ID" value="NC_013790.1"/>
</dbReference>
<organism evidence="18 19">
    <name type="scientific">Methanobrevibacter ruminantium (strain ATCC 35063 / DSM 1093 / JCM 13430 / OCM 146 / M1)</name>
    <name type="common">Methanobacterium ruminantium</name>
    <dbReference type="NCBI Taxonomy" id="634498"/>
    <lineage>
        <taxon>Archaea</taxon>
        <taxon>Methanobacteriati</taxon>
        <taxon>Methanobacteriota</taxon>
        <taxon>Methanomada group</taxon>
        <taxon>Methanobacteria</taxon>
        <taxon>Methanobacteriales</taxon>
        <taxon>Methanobacteriaceae</taxon>
        <taxon>Methanobrevibacter</taxon>
    </lineage>
</organism>
<evidence type="ECO:0000256" key="5">
    <source>
        <dbReference type="ARBA" id="ARBA00022692"/>
    </source>
</evidence>
<feature type="binding site" evidence="14">
    <location>
        <begin position="84"/>
        <end position="87"/>
    </location>
    <ligand>
        <name>GTP</name>
        <dbReference type="ChEBI" id="CHEBI:37565"/>
        <label>1</label>
    </ligand>
</feature>
<keyword evidence="3" id="KW-1003">Cell membrane</keyword>
<feature type="binding site" evidence="15">
    <location>
        <position position="49"/>
    </location>
    <ligand>
        <name>Mg(2+)</name>
        <dbReference type="ChEBI" id="CHEBI:18420"/>
        <label>2</label>
    </ligand>
</feature>
<dbReference type="InterPro" id="IPR003373">
    <property type="entry name" value="Fe2_transport_prot-B"/>
</dbReference>
<name>D3E3S9_METRM</name>
<dbReference type="CDD" id="cd01879">
    <property type="entry name" value="FeoB"/>
    <property type="match status" value="1"/>
</dbReference>
<feature type="transmembrane region" description="Helical" evidence="16">
    <location>
        <begin position="357"/>
        <end position="375"/>
    </location>
</feature>
<dbReference type="STRING" id="634498.mru_1340"/>
<keyword evidence="15" id="KW-0460">Magnesium</keyword>
<evidence type="ECO:0000256" key="4">
    <source>
        <dbReference type="ARBA" id="ARBA00022496"/>
    </source>
</evidence>
<dbReference type="Gene3D" id="3.40.50.300">
    <property type="entry name" value="P-loop containing nucleotide triphosphate hydrolases"/>
    <property type="match status" value="1"/>
</dbReference>
<evidence type="ECO:0000259" key="17">
    <source>
        <dbReference type="PROSITE" id="PS51711"/>
    </source>
</evidence>
<dbReference type="InterPro" id="IPR041069">
    <property type="entry name" value="FeoB_Cyto"/>
</dbReference>
<dbReference type="InterPro" id="IPR006073">
    <property type="entry name" value="GTP-bd"/>
</dbReference>
<keyword evidence="9" id="KW-0406">Ion transport</keyword>
<keyword evidence="7 16" id="KW-1133">Transmembrane helix</keyword>
<dbReference type="Pfam" id="PF07670">
    <property type="entry name" value="Gate"/>
    <property type="match status" value="2"/>
</dbReference>
<dbReference type="EMBL" id="CP001719">
    <property type="protein sequence ID" value="ADC47190.1"/>
    <property type="molecule type" value="Genomic_DNA"/>
</dbReference>
<dbReference type="NCBIfam" id="TIGR00437">
    <property type="entry name" value="feoB"/>
    <property type="match status" value="1"/>
</dbReference>
<dbReference type="SUPFAM" id="SSF52540">
    <property type="entry name" value="P-loop containing nucleoside triphosphate hydrolases"/>
    <property type="match status" value="1"/>
</dbReference>
<proteinExistence type="predicted"/>
<sequence length="682" mass="75207">MSESITPNGGAKYSNNKNKALASKKGNDSYYKNVLLIGSPNVGKSLTFNKLTGMTAMVSNYPGTTVDIDEGNFTYENKTVHITDPPGLYDLNTITEEERVAKLLVLDKRFDLMVHVVDAKNIEKSIDLTLQLIDAGKEVILVLNMMDELEKMGATVDAPSLSHELGIPVVLTAAAQNRGLDDLKHTIVNYDSIENQILSESKTLLDVDYGRSIEIAISEIQRNIKGNYPVSKRYLAVSLLEGDEDSEDLLMESEDWDNLSQVIGAQKAKFDQPVKYLTKLRLADYAKHIKSSFTTIDSVNIQDTDSLGEKLSRIMIHPFYGLIILACVLFFGLYLIVGVLGAGILVDFLENTIFGQYINPAVTSVVVQYIPWVPIQNLFVGEYGIVTLGLTYGFGIILPIVSLFFIVFSILEDSGYLPRLALLVDNGFKRIGLSGRSVIPFVLAVGCGSMATMVTRTLETKRERNIATMLMALTIPCSAQLGVIMALLSARPRSIWIWLAVIVFNFVVIGYLAKRFVPGAQPSFFMELPPLRWPKLSHIAKKTWTRLVMYIKELIPIFILISVIIWALDLVGIFQWIIACVTPIVNAIGLPGSTSSSFVLGFFRRDFGAAGLMTIQNQLTGVQLLVASVTLTLFLPCVAQLMIMIKERGVKLAGLIAVMSIVLAFSMGFIVNFILTSLNVVL</sequence>
<keyword evidence="2" id="KW-0813">Transport</keyword>
<feature type="transmembrane region" description="Helical" evidence="16">
    <location>
        <begin position="319"/>
        <end position="345"/>
    </location>
</feature>
<dbReference type="AlphaFoldDB" id="D3E3S9"/>
<evidence type="ECO:0000256" key="13">
    <source>
        <dbReference type="NCBIfam" id="TIGR00437"/>
    </source>
</evidence>
<keyword evidence="10 14" id="KW-0342">GTP-binding</keyword>
<keyword evidence="19" id="KW-1185">Reference proteome</keyword>
<dbReference type="Pfam" id="PF02421">
    <property type="entry name" value="FeoB_N"/>
    <property type="match status" value="1"/>
</dbReference>
<evidence type="ECO:0000313" key="18">
    <source>
        <dbReference type="EMBL" id="ADC47190.1"/>
    </source>
</evidence>
<dbReference type="eggNOG" id="arCOG00359">
    <property type="taxonomic scope" value="Archaea"/>
</dbReference>
<evidence type="ECO:0000313" key="19">
    <source>
        <dbReference type="Proteomes" id="UP000008680"/>
    </source>
</evidence>
<feature type="binding site" evidence="14">
    <location>
        <begin position="144"/>
        <end position="147"/>
    </location>
    <ligand>
        <name>GTP</name>
        <dbReference type="ChEBI" id="CHEBI:37565"/>
        <label>1</label>
    </ligand>
</feature>
<dbReference type="HOGENOM" id="CLU_013350_6_0_2"/>
<dbReference type="PANTHER" id="PTHR43185">
    <property type="entry name" value="FERROUS IRON TRANSPORT PROTEIN B"/>
    <property type="match status" value="1"/>
</dbReference>
<feature type="binding site" evidence="15">
    <location>
        <position position="52"/>
    </location>
    <ligand>
        <name>Mg(2+)</name>
        <dbReference type="ChEBI" id="CHEBI:18420"/>
        <label>2</label>
    </ligand>
</feature>
<evidence type="ECO:0000256" key="6">
    <source>
        <dbReference type="ARBA" id="ARBA00022741"/>
    </source>
</evidence>
<dbReference type="InterPro" id="IPR030389">
    <property type="entry name" value="G_FEOB_dom"/>
</dbReference>
<keyword evidence="5 16" id="KW-0812">Transmembrane</keyword>
<dbReference type="Proteomes" id="UP000008680">
    <property type="component" value="Chromosome"/>
</dbReference>
<dbReference type="NCBIfam" id="TIGR00231">
    <property type="entry name" value="small_GTP"/>
    <property type="match status" value="1"/>
</dbReference>
<dbReference type="GO" id="GO:0046872">
    <property type="term" value="F:metal ion binding"/>
    <property type="evidence" value="ECO:0007669"/>
    <property type="project" value="UniProtKB-KW"/>
</dbReference>
<accession>D3E3S9</accession>
<dbReference type="PRINTS" id="PR00326">
    <property type="entry name" value="GTP1OBG"/>
</dbReference>
<dbReference type="GO" id="GO:0015093">
    <property type="term" value="F:ferrous iron transmembrane transporter activity"/>
    <property type="evidence" value="ECO:0007669"/>
    <property type="project" value="UniProtKB-UniRule"/>
</dbReference>
<evidence type="ECO:0000256" key="8">
    <source>
        <dbReference type="ARBA" id="ARBA00023004"/>
    </source>
</evidence>
<dbReference type="GO" id="GO:0005525">
    <property type="term" value="F:GTP binding"/>
    <property type="evidence" value="ECO:0007669"/>
    <property type="project" value="UniProtKB-KW"/>
</dbReference>
<keyword evidence="8" id="KW-0408">Iron</keyword>
<feature type="binding site" evidence="14">
    <location>
        <begin position="38"/>
        <end position="45"/>
    </location>
    <ligand>
        <name>GTP</name>
        <dbReference type="ChEBI" id="CHEBI:37565"/>
        <label>1</label>
    </ligand>
</feature>
<keyword evidence="6 14" id="KW-0547">Nucleotide-binding</keyword>
<feature type="transmembrane region" description="Helical" evidence="16">
    <location>
        <begin position="554"/>
        <end position="578"/>
    </location>
</feature>
<protein>
    <recommendedName>
        <fullName evidence="12 13">Ferrous iron transport protein B</fullName>
    </recommendedName>
</protein>
<dbReference type="InterPro" id="IPR005225">
    <property type="entry name" value="Small_GTP-bd"/>
</dbReference>
<feature type="transmembrane region" description="Helical" evidence="16">
    <location>
        <begin position="431"/>
        <end position="454"/>
    </location>
</feature>
<dbReference type="GeneID" id="8770991"/>
<evidence type="ECO:0000256" key="1">
    <source>
        <dbReference type="ARBA" id="ARBA00004651"/>
    </source>
</evidence>
<feature type="domain" description="FeoB-type G" evidence="17">
    <location>
        <begin position="31"/>
        <end position="193"/>
    </location>
</feature>
<evidence type="ECO:0000256" key="10">
    <source>
        <dbReference type="ARBA" id="ARBA00023134"/>
    </source>
</evidence>
<feature type="transmembrane region" description="Helical" evidence="16">
    <location>
        <begin position="624"/>
        <end position="646"/>
    </location>
</feature>
<dbReference type="PANTHER" id="PTHR43185:SF1">
    <property type="entry name" value="FE(2+) TRANSPORTER FEOB"/>
    <property type="match status" value="1"/>
</dbReference>
<feature type="binding site" evidence="14">
    <location>
        <begin position="63"/>
        <end position="67"/>
    </location>
    <ligand>
        <name>GTP</name>
        <dbReference type="ChEBI" id="CHEBI:37565"/>
        <label>1</label>
    </ligand>
</feature>
<evidence type="ECO:0000256" key="2">
    <source>
        <dbReference type="ARBA" id="ARBA00022448"/>
    </source>
</evidence>
<feature type="binding site" evidence="15">
    <location>
        <position position="53"/>
    </location>
    <ligand>
        <name>Mg(2+)</name>
        <dbReference type="ChEBI" id="CHEBI:18420"/>
        <label>2</label>
    </ligand>
</feature>
<evidence type="ECO:0000256" key="9">
    <source>
        <dbReference type="ARBA" id="ARBA00023065"/>
    </source>
</evidence>
<feature type="transmembrane region" description="Helical" evidence="16">
    <location>
        <begin position="387"/>
        <end position="411"/>
    </location>
</feature>
<dbReference type="InterPro" id="IPR050860">
    <property type="entry name" value="FeoB_GTPase"/>
</dbReference>
<keyword evidence="15" id="KW-0479">Metal-binding</keyword>
<comment type="subcellular location">
    <subcellularLocation>
        <location evidence="1">Cell membrane</location>
        <topology evidence="1">Multi-pass membrane protein</topology>
    </subcellularLocation>
</comment>
<keyword evidence="11 16" id="KW-0472">Membrane</keyword>
<feature type="transmembrane region" description="Helical" evidence="16">
    <location>
        <begin position="584"/>
        <end position="603"/>
    </location>
</feature>
<evidence type="ECO:0000256" key="15">
    <source>
        <dbReference type="PIRSR" id="PIRSR603373-2"/>
    </source>
</evidence>
<feature type="transmembrane region" description="Helical" evidence="16">
    <location>
        <begin position="652"/>
        <end position="675"/>
    </location>
</feature>
<feature type="transmembrane region" description="Helical" evidence="16">
    <location>
        <begin position="495"/>
        <end position="513"/>
    </location>
</feature>
<gene>
    <name evidence="18" type="primary">feoB1</name>
    <name evidence="18" type="ordered locus">mru_1340</name>
</gene>
<dbReference type="PATRIC" id="fig|634498.28.peg.1346"/>
<feature type="transmembrane region" description="Helical" evidence="16">
    <location>
        <begin position="466"/>
        <end position="489"/>
    </location>
</feature>
<evidence type="ECO:0000256" key="11">
    <source>
        <dbReference type="ARBA" id="ARBA00023136"/>
    </source>
</evidence>
<evidence type="ECO:0000256" key="7">
    <source>
        <dbReference type="ARBA" id="ARBA00022989"/>
    </source>
</evidence>
<dbReference type="GO" id="GO:0005886">
    <property type="term" value="C:plasma membrane"/>
    <property type="evidence" value="ECO:0007669"/>
    <property type="project" value="UniProtKB-SubCell"/>
</dbReference>
<evidence type="ECO:0000256" key="14">
    <source>
        <dbReference type="PIRSR" id="PIRSR603373-1"/>
    </source>
</evidence>
<evidence type="ECO:0000256" key="12">
    <source>
        <dbReference type="ARBA" id="ARBA00031200"/>
    </source>
</evidence>
<dbReference type="OrthoDB" id="85305at2157"/>
<keyword evidence="4" id="KW-0410">Iron transport</keyword>
<dbReference type="Pfam" id="PF17910">
    <property type="entry name" value="FeoB_Cyto"/>
    <property type="match status" value="1"/>
</dbReference>
<reference evidence="18 19" key="1">
    <citation type="journal article" date="2010" name="PLoS ONE">
        <title>The genome sequence of the rumen methanogen Methanobrevibacter ruminantium reveals new possibilities for controlling ruminant methane emissions.</title>
        <authorList>
            <person name="Leahy S.C."/>
            <person name="Kelly W.J."/>
            <person name="Altermann E."/>
            <person name="Ronimus R.S."/>
            <person name="Yeoman C.J."/>
            <person name="Pacheco D.M."/>
            <person name="Li D."/>
            <person name="Kong Z."/>
            <person name="McTavish S."/>
            <person name="Sang C."/>
            <person name="Lambie S.C."/>
            <person name="Janssen P.H."/>
            <person name="Dey D."/>
            <person name="Attwood G.T."/>
        </authorList>
    </citation>
    <scope>NUCLEOTIDE SEQUENCE [LARGE SCALE GENOMIC DNA]</scope>
    <source>
        <strain evidence="19">ATCC 35063 / DSM 1093 / JCM 13430 / OCM 146 / M1</strain>
    </source>
</reference>
<dbReference type="InterPro" id="IPR011640">
    <property type="entry name" value="Fe2_transport_prot_B_C"/>
</dbReference>
<dbReference type="KEGG" id="mru:mru_1340"/>
<evidence type="ECO:0000256" key="16">
    <source>
        <dbReference type="SAM" id="Phobius"/>
    </source>
</evidence>
<evidence type="ECO:0000256" key="3">
    <source>
        <dbReference type="ARBA" id="ARBA00022475"/>
    </source>
</evidence>
<dbReference type="Gene3D" id="1.10.287.1770">
    <property type="match status" value="1"/>
</dbReference>
<dbReference type="InterPro" id="IPR011642">
    <property type="entry name" value="Gate_dom"/>
</dbReference>
<dbReference type="InterPro" id="IPR027417">
    <property type="entry name" value="P-loop_NTPase"/>
</dbReference>